<organism evidence="10 11">
    <name type="scientific">Thalassotalea euphylliae</name>
    <dbReference type="NCBI Taxonomy" id="1655234"/>
    <lineage>
        <taxon>Bacteria</taxon>
        <taxon>Pseudomonadati</taxon>
        <taxon>Pseudomonadota</taxon>
        <taxon>Gammaproteobacteria</taxon>
        <taxon>Alteromonadales</taxon>
        <taxon>Colwelliaceae</taxon>
        <taxon>Thalassotalea</taxon>
    </lineage>
</organism>
<dbReference type="Gene3D" id="2.30.40.10">
    <property type="entry name" value="Urease, subunit C, domain 1"/>
    <property type="match status" value="1"/>
</dbReference>
<evidence type="ECO:0000256" key="8">
    <source>
        <dbReference type="PIRSR" id="PIRSR038994-3"/>
    </source>
</evidence>
<comment type="catalytic activity">
    <reaction evidence="5">
        <text>N-acetyl-D-glucosamine 6-phosphate + H2O = D-glucosamine 6-phosphate + acetate</text>
        <dbReference type="Rhea" id="RHEA:22936"/>
        <dbReference type="ChEBI" id="CHEBI:15377"/>
        <dbReference type="ChEBI" id="CHEBI:30089"/>
        <dbReference type="ChEBI" id="CHEBI:57513"/>
        <dbReference type="ChEBI" id="CHEBI:58725"/>
        <dbReference type="EC" id="3.5.1.25"/>
    </reaction>
</comment>
<dbReference type="CDD" id="cd00854">
    <property type="entry name" value="NagA"/>
    <property type="match status" value="1"/>
</dbReference>
<reference evidence="10 11" key="1">
    <citation type="submission" date="2018-08" db="EMBL/GenBank/DDBJ databases">
        <title>Thalassotalea euphylliae genome.</title>
        <authorList>
            <person name="Summers S."/>
            <person name="Rice S.A."/>
            <person name="Freckelton M.L."/>
            <person name="Nedved B.T."/>
            <person name="Hadfield M.G."/>
        </authorList>
    </citation>
    <scope>NUCLEOTIDE SEQUENCE [LARGE SCALE GENOMIC DNA]</scope>
    <source>
        <strain evidence="10 11">H2</strain>
    </source>
</reference>
<evidence type="ECO:0000313" key="10">
    <source>
        <dbReference type="EMBL" id="REL34334.1"/>
    </source>
</evidence>
<dbReference type="NCBIfam" id="TIGR00221">
    <property type="entry name" value="nagA"/>
    <property type="match status" value="1"/>
</dbReference>
<feature type="binding site" evidence="7">
    <location>
        <position position="264"/>
    </location>
    <ligand>
        <name>substrate</name>
    </ligand>
</feature>
<feature type="binding site" evidence="7">
    <location>
        <begin position="232"/>
        <end position="233"/>
    </location>
    <ligand>
        <name>substrate</name>
    </ligand>
</feature>
<evidence type="ECO:0000259" key="9">
    <source>
        <dbReference type="Pfam" id="PF01979"/>
    </source>
</evidence>
<protein>
    <recommendedName>
        <fullName evidence="5">N-acetylgalactosamine-6-phosphate deacetylase</fullName>
        <ecNumber evidence="5">3.5.1.25</ecNumber>
    </recommendedName>
    <alternativeName>
        <fullName evidence="5">N-acetylglucosamine-6-phosphate deacetylase</fullName>
    </alternativeName>
</protein>
<feature type="domain" description="Amidohydrolase-related" evidence="9">
    <location>
        <begin position="64"/>
        <end position="393"/>
    </location>
</feature>
<name>A0A3E0UC80_9GAMM</name>
<evidence type="ECO:0000256" key="4">
    <source>
        <dbReference type="ARBA" id="ARBA00023277"/>
    </source>
</evidence>
<dbReference type="Proteomes" id="UP000256999">
    <property type="component" value="Unassembled WGS sequence"/>
</dbReference>
<dbReference type="SUPFAM" id="SSF51338">
    <property type="entry name" value="Composite domain of metallo-dependent hydrolases"/>
    <property type="match status" value="1"/>
</dbReference>
<keyword evidence="3 5" id="KW-0378">Hydrolase</keyword>
<gene>
    <name evidence="10" type="primary">nagA</name>
    <name evidence="10" type="ORF">DXX92_02635</name>
</gene>
<dbReference type="PANTHER" id="PTHR11113:SF14">
    <property type="entry name" value="N-ACETYLGLUCOSAMINE-6-PHOSPHATE DEACETYLASE"/>
    <property type="match status" value="1"/>
</dbReference>
<dbReference type="Gene3D" id="3.20.20.140">
    <property type="entry name" value="Metal-dependent hydrolases"/>
    <property type="match status" value="1"/>
</dbReference>
<sequence length="405" mass="43591">MNLPLDTQKNQPLPARYYLTAKQIFTEQQVLEQAYVLIEQGQIAAIEQRPSADLPVLDLGDNSVLPGFLDLHIHGREGCDIMDAKRESIETISRSLAKHGVVGFLGTTVTSTWQNTLDAFRCVGEAYHQQPSGAQVLGAYNEGLFFTKDHKGAHDEQYFLPLTKDNIDAIIDAAQGSLKVVALAPELENSEIIIPYLKSKGIRAMLGHTSANYQQTCNALHAGACGGVHVFNGMKGIHHRDPGCAGAVLLEQDAYVEVIADGIHLHPAILQLIYRLKGAEKMGLISDCIVAGGLNDGQYRLGMLDVFVNEGIARTDTGSLAGSTLTLEQAVANLIKLANIPALDAVHTASLRPAEFLGIDDQLGSIKVGKRACFAIVDDNYDVQATIIDGQLVYGAPTLSQTEPA</sequence>
<keyword evidence="4 5" id="KW-0119">Carbohydrate metabolism</keyword>
<evidence type="ECO:0000256" key="5">
    <source>
        <dbReference type="PIRNR" id="PIRNR038994"/>
    </source>
</evidence>
<feature type="binding site" evidence="7">
    <location>
        <position position="153"/>
    </location>
    <ligand>
        <name>substrate</name>
    </ligand>
</feature>
<dbReference type="EC" id="3.5.1.25" evidence="5"/>
<dbReference type="InterPro" id="IPR011059">
    <property type="entry name" value="Metal-dep_hydrolase_composite"/>
</dbReference>
<comment type="similarity">
    <text evidence="1 5">Belongs to the metallo-dependent hydrolases superfamily. NagA family.</text>
</comment>
<feature type="binding site" evidence="7">
    <location>
        <position position="240"/>
    </location>
    <ligand>
        <name>substrate</name>
    </ligand>
</feature>
<dbReference type="OrthoDB" id="9776488at2"/>
<feature type="active site" description="Proton donor/acceptor" evidence="6">
    <location>
        <position position="287"/>
    </location>
</feature>
<dbReference type="AlphaFoldDB" id="A0A3E0UC80"/>
<evidence type="ECO:0000256" key="2">
    <source>
        <dbReference type="ARBA" id="ARBA00022723"/>
    </source>
</evidence>
<dbReference type="GO" id="GO:0046872">
    <property type="term" value="F:metal ion binding"/>
    <property type="evidence" value="ECO:0007669"/>
    <property type="project" value="UniProtKB-KW"/>
</dbReference>
<dbReference type="PIRSF" id="PIRSF038994">
    <property type="entry name" value="NagA"/>
    <property type="match status" value="1"/>
</dbReference>
<evidence type="ECO:0000256" key="3">
    <source>
        <dbReference type="ARBA" id="ARBA00022801"/>
    </source>
</evidence>
<dbReference type="InterPro" id="IPR003764">
    <property type="entry name" value="GlcNAc_6-P_deAcase"/>
</dbReference>
<evidence type="ECO:0000256" key="7">
    <source>
        <dbReference type="PIRSR" id="PIRSR038994-2"/>
    </source>
</evidence>
<dbReference type="InterPro" id="IPR006680">
    <property type="entry name" value="Amidohydro-rel"/>
</dbReference>
<feature type="binding site" evidence="7">
    <location>
        <begin position="320"/>
        <end position="322"/>
    </location>
    <ligand>
        <name>substrate</name>
    </ligand>
</feature>
<keyword evidence="2 8" id="KW-0479">Metal-binding</keyword>
<evidence type="ECO:0000256" key="6">
    <source>
        <dbReference type="PIRSR" id="PIRSR038994-1"/>
    </source>
</evidence>
<dbReference type="PANTHER" id="PTHR11113">
    <property type="entry name" value="N-ACETYLGLUCOSAMINE-6-PHOSPHATE DEACETYLASE"/>
    <property type="match status" value="1"/>
</dbReference>
<accession>A0A3E0UC80</accession>
<dbReference type="Pfam" id="PF01979">
    <property type="entry name" value="Amidohydro_1"/>
    <property type="match status" value="1"/>
</dbReference>
<evidence type="ECO:0000256" key="1">
    <source>
        <dbReference type="ARBA" id="ARBA00010716"/>
    </source>
</evidence>
<comment type="cofactor">
    <cofactor evidence="8">
        <name>a divalent metal cation</name>
        <dbReference type="ChEBI" id="CHEBI:60240"/>
    </cofactor>
    <text evidence="8">Binds 1 divalent metal cation per subunit.</text>
</comment>
<proteinExistence type="inferred from homology"/>
<comment type="caution">
    <text evidence="10">The sequence shown here is derived from an EMBL/GenBank/DDBJ whole genome shotgun (WGS) entry which is preliminary data.</text>
</comment>
<dbReference type="EMBL" id="QUOV01000001">
    <property type="protein sequence ID" value="REL34334.1"/>
    <property type="molecule type" value="Genomic_DNA"/>
</dbReference>
<evidence type="ECO:0000313" key="11">
    <source>
        <dbReference type="Proteomes" id="UP000256999"/>
    </source>
</evidence>
<dbReference type="GO" id="GO:0006046">
    <property type="term" value="P:N-acetylglucosamine catabolic process"/>
    <property type="evidence" value="ECO:0007669"/>
    <property type="project" value="TreeGrafter"/>
</dbReference>
<dbReference type="SUPFAM" id="SSF51556">
    <property type="entry name" value="Metallo-dependent hydrolases"/>
    <property type="match status" value="1"/>
</dbReference>
<dbReference type="RefSeq" id="WP_115999011.1">
    <property type="nucleotide sequence ID" value="NZ_QUOV01000001.1"/>
</dbReference>
<feature type="binding site" evidence="8">
    <location>
        <position position="142"/>
    </location>
    <ligand>
        <name>Zn(2+)</name>
        <dbReference type="ChEBI" id="CHEBI:29105"/>
    </ligand>
</feature>
<dbReference type="GO" id="GO:0008448">
    <property type="term" value="F:N-acetylglucosamine-6-phosphate deacetylase activity"/>
    <property type="evidence" value="ECO:0007669"/>
    <property type="project" value="UniProtKB-UniRule"/>
</dbReference>
<feature type="binding site" evidence="8">
    <location>
        <position position="229"/>
    </location>
    <ligand>
        <name>Zn(2+)</name>
        <dbReference type="ChEBI" id="CHEBI:29105"/>
    </ligand>
</feature>
<feature type="binding site" evidence="8">
    <location>
        <position position="208"/>
    </location>
    <ligand>
        <name>Zn(2+)</name>
        <dbReference type="ChEBI" id="CHEBI:29105"/>
    </ligand>
</feature>
<dbReference type="InterPro" id="IPR032466">
    <property type="entry name" value="Metal_Hydrolase"/>
</dbReference>